<dbReference type="EMBL" id="JAWHVL010000001">
    <property type="protein sequence ID" value="MDV2631308.1"/>
    <property type="molecule type" value="Genomic_DNA"/>
</dbReference>
<evidence type="ECO:0000313" key="4">
    <source>
        <dbReference type="EMBL" id="SPS10898.1"/>
    </source>
</evidence>
<feature type="compositionally biased region" description="Low complexity" evidence="1">
    <location>
        <begin position="1"/>
        <end position="22"/>
    </location>
</feature>
<evidence type="ECO:0000313" key="3">
    <source>
        <dbReference type="EMBL" id="SPB24326.1"/>
    </source>
</evidence>
<reference evidence="3" key="1">
    <citation type="submission" date="2018-01" db="EMBL/GenBank/DDBJ databases">
        <authorList>
            <person name="Gaut B.S."/>
            <person name="Morton B.R."/>
            <person name="Clegg M.T."/>
            <person name="Duvall M.R."/>
        </authorList>
    </citation>
    <scope>NUCLEOTIDE SEQUENCE</scope>
    <source>
        <strain evidence="3">Lactococcus lactis</strain>
    </source>
</reference>
<feature type="region of interest" description="Disordered" evidence="1">
    <location>
        <begin position="1"/>
        <end position="24"/>
    </location>
</feature>
<evidence type="ECO:0000313" key="5">
    <source>
        <dbReference type="EMBL" id="TRW72283.1"/>
    </source>
</evidence>
<reference evidence="2" key="5">
    <citation type="submission" date="2023-10" db="EMBL/GenBank/DDBJ databases">
        <title>Production of high quality cheese from raw caw milk (raw cheese).</title>
        <authorList>
            <person name="Samouris G."/>
        </authorList>
    </citation>
    <scope>NUCLEOTIDE SEQUENCE</scope>
    <source>
        <strain evidence="2">M17-3</strain>
    </source>
</reference>
<organism evidence="4 6">
    <name type="scientific">Lactococcus lactis</name>
    <dbReference type="NCBI Taxonomy" id="1358"/>
    <lineage>
        <taxon>Bacteria</taxon>
        <taxon>Bacillati</taxon>
        <taxon>Bacillota</taxon>
        <taxon>Bacilli</taxon>
        <taxon>Lactobacillales</taxon>
        <taxon>Streptococcaceae</taxon>
        <taxon>Lactococcus</taxon>
    </lineage>
</organism>
<protein>
    <submittedName>
        <fullName evidence="4">Uncharacterized protein</fullName>
    </submittedName>
</protein>
<dbReference type="Proteomes" id="UP000317167">
    <property type="component" value="Unassembled WGS sequence"/>
</dbReference>
<name>A0A2X0R039_9LACT</name>
<accession>A0A2X0R039</accession>
<dbReference type="Proteomes" id="UP000279235">
    <property type="component" value="Unassembled WGS sequence"/>
</dbReference>
<evidence type="ECO:0000256" key="1">
    <source>
        <dbReference type="SAM" id="MobiDB-lite"/>
    </source>
</evidence>
<feature type="region of interest" description="Disordered" evidence="1">
    <location>
        <begin position="155"/>
        <end position="191"/>
    </location>
</feature>
<reference evidence="4" key="3">
    <citation type="submission" date="2018-05" db="EMBL/GenBank/DDBJ databases">
        <authorList>
            <person name="Lanie J.A."/>
            <person name="Ng W.-L."/>
            <person name="Kazmierczak K.M."/>
            <person name="Andrzejewski T.M."/>
            <person name="Davidsen T.M."/>
            <person name="Wayne K.J."/>
            <person name="Tettelin H."/>
            <person name="Glass J.I."/>
            <person name="Rusch D."/>
            <person name="Podicherti R."/>
            <person name="Tsui H.-C.T."/>
            <person name="Winkler M.E."/>
        </authorList>
    </citation>
    <scope>NUCLEOTIDE SEQUENCE</scope>
    <source>
        <strain evidence="4">Lactococcus lactis</strain>
    </source>
</reference>
<gene>
    <name evidence="4" type="ORF">AMHIJAGA_00831</name>
    <name evidence="5" type="ORF">FNJ53_12175</name>
    <name evidence="2" type="ORF">RZO31_00240</name>
</gene>
<dbReference type="AlphaFoldDB" id="A0A2X0R039"/>
<dbReference type="EMBL" id="OGTW01000020">
    <property type="protein sequence ID" value="SPB24326.1"/>
    <property type="molecule type" value="Genomic_DNA"/>
</dbReference>
<evidence type="ECO:0000313" key="6">
    <source>
        <dbReference type="Proteomes" id="UP000279235"/>
    </source>
</evidence>
<feature type="compositionally biased region" description="Low complexity" evidence="1">
    <location>
        <begin position="170"/>
        <end position="184"/>
    </location>
</feature>
<proteinExistence type="predicted"/>
<sequence length="191" mass="21886">MQKETITFETGETVEVESSSTTDIEKQREEALRKQAEQAVTINKAQLETCLKENAVNYSSEELHSFDFSNAKKRFAEFRNETVFAITSMFEGFLSIYGVEVDKALTSYENQLAVIEQTDFQGETSISVGRILRNGKTKILNTGYQTREQAKQAIQKFRTAQQKKEEVPKQEQQQQKTVVATQQPIQKQEKE</sequence>
<dbReference type="EMBL" id="VJWV01000017">
    <property type="protein sequence ID" value="TRW72283.1"/>
    <property type="molecule type" value="Genomic_DNA"/>
</dbReference>
<dbReference type="Proteomes" id="UP001186047">
    <property type="component" value="Unassembled WGS sequence"/>
</dbReference>
<evidence type="ECO:0000313" key="2">
    <source>
        <dbReference type="EMBL" id="MDV2631308.1"/>
    </source>
</evidence>
<reference evidence="6" key="2">
    <citation type="submission" date="2018-05" db="EMBL/GenBank/DDBJ databases">
        <authorList>
            <person name="Duru I."/>
        </authorList>
    </citation>
    <scope>NUCLEOTIDE SEQUENCE [LARGE SCALE GENOMIC DNA]</scope>
</reference>
<evidence type="ECO:0000313" key="7">
    <source>
        <dbReference type="Proteomes" id="UP000317167"/>
    </source>
</evidence>
<reference evidence="5 7" key="4">
    <citation type="submission" date="2019-07" db="EMBL/GenBank/DDBJ databases">
        <title>Draft genome of 7 Lactococcus lactis strains isolated from an artisanal cheese production.</title>
        <authorList>
            <person name="Biolcati F."/>
            <person name="Bottero M.T."/>
            <person name="Dalmasso A."/>
            <person name="Mcauliffe O."/>
        </authorList>
    </citation>
    <scope>NUCLEOTIDE SEQUENCE [LARGE SCALE GENOMIC DNA]</scope>
    <source>
        <strain evidence="5 7">MRS45.2</strain>
    </source>
</reference>
<dbReference type="RefSeq" id="WP_032398616.1">
    <property type="nucleotide sequence ID" value="NZ_JAJTVK010000014.1"/>
</dbReference>
<dbReference type="EMBL" id="OGTW02000020">
    <property type="protein sequence ID" value="SPS10898.1"/>
    <property type="molecule type" value="Genomic_DNA"/>
</dbReference>